<name>A0A344A225_ACIUN</name>
<sequence length="95" mass="10918">MVGFLIFLFIFYISLSTFFIMSSHVLMMLMVLEFTSVTILLMLSSYFHLYLFDAISLIYLLIVMVCEAVMGLVLITLLARTHGSDYFKVSSVFMC</sequence>
<evidence type="ECO:0000256" key="8">
    <source>
        <dbReference type="ARBA" id="ARBA00023136"/>
    </source>
</evidence>
<reference evidence="12" key="1">
    <citation type="submission" date="2018-02" db="EMBL/GenBank/DDBJ databases">
        <title>Resolving the psyllid tree of life: Phylogenomic analysis of the superfamily Psylloidea (Hemiptera).</title>
        <authorList>
            <person name="Percy D.M."/>
            <person name="Sveinsson S."/>
            <person name="Lemmon A.R."/>
            <person name="Lemmon E.M."/>
            <person name="Ouvrard D."/>
            <person name="Burckhardt D."/>
        </authorList>
    </citation>
    <scope>NUCLEOTIDE SEQUENCE</scope>
    <source>
        <strain evidence="12">DP1.ctg007_circ</strain>
    </source>
</reference>
<proteinExistence type="inferred from homology"/>
<protein>
    <recommendedName>
        <fullName evidence="3">NADH-ubiquinone oxidoreductase chain 4L</fullName>
    </recommendedName>
    <alternativeName>
        <fullName evidence="9">NADH dehydrogenase subunit 4L</fullName>
    </alternativeName>
</protein>
<evidence type="ECO:0000256" key="5">
    <source>
        <dbReference type="ARBA" id="ARBA00022967"/>
    </source>
</evidence>
<evidence type="ECO:0000256" key="9">
    <source>
        <dbReference type="ARBA" id="ARBA00031586"/>
    </source>
</evidence>
<dbReference type="Pfam" id="PF00420">
    <property type="entry name" value="Oxidored_q2"/>
    <property type="match status" value="1"/>
</dbReference>
<feature type="transmembrane region" description="Helical" evidence="11">
    <location>
        <begin position="57"/>
        <end position="79"/>
    </location>
</feature>
<feature type="transmembrane region" description="Helical" evidence="11">
    <location>
        <begin position="6"/>
        <end position="27"/>
    </location>
</feature>
<keyword evidence="4 11" id="KW-0812">Transmembrane</keyword>
<dbReference type="GO" id="GO:0008137">
    <property type="term" value="F:NADH dehydrogenase (ubiquinone) activity"/>
    <property type="evidence" value="ECO:0007669"/>
    <property type="project" value="UniProtKB-EC"/>
</dbReference>
<evidence type="ECO:0000256" key="7">
    <source>
        <dbReference type="ARBA" id="ARBA00023027"/>
    </source>
</evidence>
<keyword evidence="5" id="KW-1278">Translocase</keyword>
<dbReference type="InterPro" id="IPR039428">
    <property type="entry name" value="NUOK/Mnh_C1-like"/>
</dbReference>
<gene>
    <name evidence="12" type="primary">nad4l</name>
</gene>
<dbReference type="EMBL" id="MG989217">
    <property type="protein sequence ID" value="AWU48816.1"/>
    <property type="molecule type" value="Genomic_DNA"/>
</dbReference>
<dbReference type="GO" id="GO:0016020">
    <property type="term" value="C:membrane"/>
    <property type="evidence" value="ECO:0007669"/>
    <property type="project" value="UniProtKB-SubCell"/>
</dbReference>
<comment type="similarity">
    <text evidence="2">Belongs to the complex I subunit 4L family.</text>
</comment>
<accession>A0A344A225</accession>
<organism evidence="12">
    <name type="scientific">Acizzia uncatoides</name>
    <name type="common">Acacia psyllid</name>
    <dbReference type="NCBI Taxonomy" id="121830"/>
    <lineage>
        <taxon>Eukaryota</taxon>
        <taxon>Metazoa</taxon>
        <taxon>Ecdysozoa</taxon>
        <taxon>Arthropoda</taxon>
        <taxon>Hexapoda</taxon>
        <taxon>Insecta</taxon>
        <taxon>Pterygota</taxon>
        <taxon>Neoptera</taxon>
        <taxon>Paraneoptera</taxon>
        <taxon>Hemiptera</taxon>
        <taxon>Sternorrhyncha</taxon>
        <taxon>Psylloidea</taxon>
        <taxon>Psyllidae</taxon>
        <taxon>Acizziinae</taxon>
        <taxon>Acizzia</taxon>
    </lineage>
</organism>
<keyword evidence="8 11" id="KW-0472">Membrane</keyword>
<evidence type="ECO:0000256" key="2">
    <source>
        <dbReference type="ARBA" id="ARBA00010519"/>
    </source>
</evidence>
<evidence type="ECO:0000256" key="6">
    <source>
        <dbReference type="ARBA" id="ARBA00022989"/>
    </source>
</evidence>
<keyword evidence="12" id="KW-0496">Mitochondrion</keyword>
<feature type="transmembrane region" description="Helical" evidence="11">
    <location>
        <begin position="34"/>
        <end position="51"/>
    </location>
</feature>
<evidence type="ECO:0000256" key="3">
    <source>
        <dbReference type="ARBA" id="ARBA00016612"/>
    </source>
</evidence>
<evidence type="ECO:0000256" key="4">
    <source>
        <dbReference type="ARBA" id="ARBA00022692"/>
    </source>
</evidence>
<evidence type="ECO:0000256" key="1">
    <source>
        <dbReference type="ARBA" id="ARBA00004141"/>
    </source>
</evidence>
<dbReference type="AlphaFoldDB" id="A0A344A225"/>
<geneLocation type="mitochondrion" evidence="12"/>
<evidence type="ECO:0000256" key="10">
    <source>
        <dbReference type="ARBA" id="ARBA00049551"/>
    </source>
</evidence>
<keyword evidence="7" id="KW-0520">NAD</keyword>
<dbReference type="Gene3D" id="1.10.287.3510">
    <property type="match status" value="1"/>
</dbReference>
<evidence type="ECO:0000313" key="12">
    <source>
        <dbReference type="EMBL" id="AWU48816.1"/>
    </source>
</evidence>
<comment type="catalytic activity">
    <reaction evidence="10">
        <text>a ubiquinone + NADH + 5 H(+)(in) = a ubiquinol + NAD(+) + 4 H(+)(out)</text>
        <dbReference type="Rhea" id="RHEA:29091"/>
        <dbReference type="Rhea" id="RHEA-COMP:9565"/>
        <dbReference type="Rhea" id="RHEA-COMP:9566"/>
        <dbReference type="ChEBI" id="CHEBI:15378"/>
        <dbReference type="ChEBI" id="CHEBI:16389"/>
        <dbReference type="ChEBI" id="CHEBI:17976"/>
        <dbReference type="ChEBI" id="CHEBI:57540"/>
        <dbReference type="ChEBI" id="CHEBI:57945"/>
        <dbReference type="EC" id="7.1.1.2"/>
    </reaction>
</comment>
<keyword evidence="6 11" id="KW-1133">Transmembrane helix</keyword>
<evidence type="ECO:0000256" key="11">
    <source>
        <dbReference type="SAM" id="Phobius"/>
    </source>
</evidence>
<comment type="subcellular location">
    <subcellularLocation>
        <location evidence="1">Membrane</location>
        <topology evidence="1">Multi-pass membrane protein</topology>
    </subcellularLocation>
</comment>